<dbReference type="Pfam" id="PF24879">
    <property type="entry name" value="DUF7737"/>
    <property type="match status" value="1"/>
</dbReference>
<gene>
    <name evidence="4" type="ORF">GXW79_17860</name>
</gene>
<dbReference type="Proteomes" id="UP001196068">
    <property type="component" value="Unassembled WGS sequence"/>
</dbReference>
<evidence type="ECO:0000259" key="3">
    <source>
        <dbReference type="Pfam" id="PF24879"/>
    </source>
</evidence>
<dbReference type="InterPro" id="IPR025406">
    <property type="entry name" value="DUF4132"/>
</dbReference>
<dbReference type="InterPro" id="IPR056639">
    <property type="entry name" value="DUF7737"/>
</dbReference>
<dbReference type="Pfam" id="PF13569">
    <property type="entry name" value="DUF4132"/>
    <property type="match status" value="1"/>
</dbReference>
<dbReference type="AlphaFoldDB" id="A0AAF1K673"/>
<accession>A0AAF1K673</accession>
<keyword evidence="5" id="KW-1185">Reference proteome</keyword>
<evidence type="ECO:0000313" key="4">
    <source>
        <dbReference type="EMBL" id="MBR0656949.1"/>
    </source>
</evidence>
<dbReference type="RefSeq" id="WP_211875817.1">
    <property type="nucleotide sequence ID" value="NZ_JAAEDH010000024.1"/>
</dbReference>
<feature type="domain" description="DUF4132" evidence="2">
    <location>
        <begin position="663"/>
        <end position="849"/>
    </location>
</feature>
<reference evidence="4" key="1">
    <citation type="submission" date="2020-01" db="EMBL/GenBank/DDBJ databases">
        <authorList>
            <person name="Rat A."/>
        </authorList>
    </citation>
    <scope>NUCLEOTIDE SEQUENCE</scope>
    <source>
        <strain evidence="4">LMG 28251</strain>
    </source>
</reference>
<comment type="caution">
    <text evidence="4">The sequence shown here is derived from an EMBL/GenBank/DDBJ whole genome shotgun (WGS) entry which is preliminary data.</text>
</comment>
<evidence type="ECO:0000259" key="2">
    <source>
        <dbReference type="Pfam" id="PF13569"/>
    </source>
</evidence>
<protein>
    <submittedName>
        <fullName evidence="4">DUF4132 domain-containing protein</fullName>
    </submittedName>
</protein>
<feature type="region of interest" description="Disordered" evidence="1">
    <location>
        <begin position="44"/>
        <end position="63"/>
    </location>
</feature>
<sequence length="1100" mass="121508">MSDFLRKLFGLQQPMPPAPAPESWTAAQSAFRTLIDQAAAWRAAQPASRQPDRRPQNNAPYPSPQYRVLYEESIDAAVIASSDAQRLDLLRCCDLTVSIDALVSLSESERLELLPYDSFPHPSTHLLRSLVFEALCKHFSDTCPEAAAAYFTALSGRERHQGRAISGFHRVCRTMERGDPEAYANHAPLRRAWEVFRANQPHGLHDNALVAAELEARASSLIGIDPPRGFRNPVSGTTGLVSIEDFQLIRAYVEATESFASEAKQWCDKARAVDNACFRDAALRWTIANSVQVPLYPDGCLDDFPLFRAVPLRAAASIRPSPPAWMLEAAAIYRRAETSERGWAEPCLAHAAWYPHSSWIHVWVDRPWLLESRALAEKLLPNPPFDWADKEVVKHEALRRCADGTLIALLSKARSSTPSKTWLNAASALLGSAECASVVATCAEWIKTFNTSLLPISEAVAFRCVQYYRDYERRALKEIALFGGSTDAAIVNAVMIRNPFSRPARYGHVDPNLLSTENDTILRGIIWLKSLDASSVEFILEVALASLVRIVHPEGGFQYRSLIGVNACIWALGRIATPEAVTALGRIRRRVRDERISKLLAKAMAEAAIQAGLTIEALEEIATPSHGLDAAGTITQNLAGGITATLAITSSTEAAVTLTGPTGKPLKSTPVAVKSDADSAATLKSLKATATEIAQTLPSHRLRLERSWITGTSWTGREFRERYLEHPLLNWLAARLVWRLAPADGGPARTLFLRDGQTPIAADDRSLPAIEEGDTLTFWHPLTPAEPDAVTDWRDFLIRHGITQPIKQAHRETYPLTPAEAATGTYSNRFAGHIIRQAQSNALARLRGWSARSRIWADVRNDEPTHIKIPAHGLAAEFWTEGAGGDDPEVTDAQAYLFLKTDRIRFRRLADAGDWRRDGGRHLTLQDETIPVADIPPVVFSEVMRDADLFVGVASIGHDPNWLDAGAHAHHPDQWRRQAGDRYWQDFNTGALSESARSRREFLQMLVPKLAIAACCAFDDRHLFVQGKRARYAIHLGSGNVFIEPEHRYLCIVPDMKSGAPNILLPFEGDRLLSAILSKVFLLANDTAIKDAGILAQIGR</sequence>
<dbReference type="EMBL" id="JAAEDH010000024">
    <property type="protein sequence ID" value="MBR0656949.1"/>
    <property type="molecule type" value="Genomic_DNA"/>
</dbReference>
<organism evidence="4 5">
    <name type="scientific">Plastoroseomonas arctica</name>
    <dbReference type="NCBI Taxonomy" id="1509237"/>
    <lineage>
        <taxon>Bacteria</taxon>
        <taxon>Pseudomonadati</taxon>
        <taxon>Pseudomonadota</taxon>
        <taxon>Alphaproteobacteria</taxon>
        <taxon>Acetobacterales</taxon>
        <taxon>Acetobacteraceae</taxon>
        <taxon>Plastoroseomonas</taxon>
    </lineage>
</organism>
<name>A0AAF1K673_9PROT</name>
<feature type="domain" description="DUF7737" evidence="3">
    <location>
        <begin position="997"/>
        <end position="1098"/>
    </location>
</feature>
<evidence type="ECO:0000313" key="5">
    <source>
        <dbReference type="Proteomes" id="UP001196068"/>
    </source>
</evidence>
<proteinExistence type="predicted"/>
<evidence type="ECO:0000256" key="1">
    <source>
        <dbReference type="SAM" id="MobiDB-lite"/>
    </source>
</evidence>
<reference evidence="4" key="2">
    <citation type="journal article" date="2021" name="Syst. Appl. Microbiol.">
        <title>Roseomonas hellenica sp. nov., isolated from roots of wild-growing Alkanna tinctoria.</title>
        <authorList>
            <person name="Rat A."/>
            <person name="Naranjo H.D."/>
            <person name="Lebbe L."/>
            <person name="Cnockaert M."/>
            <person name="Krigas N."/>
            <person name="Grigoriadou K."/>
            <person name="Maloupa E."/>
            <person name="Willems A."/>
        </authorList>
    </citation>
    <scope>NUCLEOTIDE SEQUENCE</scope>
    <source>
        <strain evidence="4">LMG 28251</strain>
    </source>
</reference>